<proteinExistence type="predicted"/>
<dbReference type="Pfam" id="PF25491">
    <property type="entry name" value="CCHC_BCL-11A"/>
    <property type="match status" value="1"/>
</dbReference>
<dbReference type="OrthoDB" id="10046198at2759"/>
<feature type="compositionally biased region" description="Polar residues" evidence="1">
    <location>
        <begin position="148"/>
        <end position="169"/>
    </location>
</feature>
<feature type="compositionally biased region" description="Low complexity" evidence="1">
    <location>
        <begin position="90"/>
        <end position="107"/>
    </location>
</feature>
<evidence type="ECO:0000256" key="1">
    <source>
        <dbReference type="SAM" id="MobiDB-lite"/>
    </source>
</evidence>
<sequence>MAPDSLTCGVCRKEFPLGEIVRFIQHKVLSCNKENYRVMCARSGRGGGGGPDGDDPMLQIDGGGSSGNAASAATGSVCLRRPSISAPINSRRLTATVSSSSTLTSATGAAEDEPNEAGAGQSDPCCSVKAEEEEDRTGAHKGPATADAGSNTVNSGKKNHPSYSPSISMGSKLFASPSTWRSRSIKT</sequence>
<accession>A0A164SGB0</accession>
<dbReference type="AlphaFoldDB" id="A0A164SGB0"/>
<dbReference type="EMBL" id="LRGB01002021">
    <property type="protein sequence ID" value="KZS09599.1"/>
    <property type="molecule type" value="Genomic_DNA"/>
</dbReference>
<feature type="region of interest" description="Disordered" evidence="1">
    <location>
        <begin position="45"/>
        <end position="68"/>
    </location>
</feature>
<dbReference type="Proteomes" id="UP000076858">
    <property type="component" value="Unassembled WGS sequence"/>
</dbReference>
<organism evidence="3 4">
    <name type="scientific">Daphnia magna</name>
    <dbReference type="NCBI Taxonomy" id="35525"/>
    <lineage>
        <taxon>Eukaryota</taxon>
        <taxon>Metazoa</taxon>
        <taxon>Ecdysozoa</taxon>
        <taxon>Arthropoda</taxon>
        <taxon>Crustacea</taxon>
        <taxon>Branchiopoda</taxon>
        <taxon>Diplostraca</taxon>
        <taxon>Cladocera</taxon>
        <taxon>Anomopoda</taxon>
        <taxon>Daphniidae</taxon>
        <taxon>Daphnia</taxon>
    </lineage>
</organism>
<reference evidence="3 4" key="1">
    <citation type="submission" date="2016-03" db="EMBL/GenBank/DDBJ databases">
        <title>EvidentialGene: Evidence-directed Construction of Genes on Genomes.</title>
        <authorList>
            <person name="Gilbert D.G."/>
            <person name="Choi J.-H."/>
            <person name="Mockaitis K."/>
            <person name="Colbourne J."/>
            <person name="Pfrender M."/>
        </authorList>
    </citation>
    <scope>NUCLEOTIDE SEQUENCE [LARGE SCALE GENOMIC DNA]</scope>
    <source>
        <strain evidence="3 4">Xinb3</strain>
        <tissue evidence="3">Complete organism</tissue>
    </source>
</reference>
<dbReference type="InterPro" id="IPR057448">
    <property type="entry name" value="BCL-11A_Znf_CCHC"/>
</dbReference>
<feature type="region of interest" description="Disordered" evidence="1">
    <location>
        <begin position="89"/>
        <end position="187"/>
    </location>
</feature>
<comment type="caution">
    <text evidence="3">The sequence shown here is derived from an EMBL/GenBank/DDBJ whole genome shotgun (WGS) entry which is preliminary data.</text>
</comment>
<keyword evidence="4" id="KW-1185">Reference proteome</keyword>
<feature type="domain" description="BCL-11A-like CCHC zinc finger" evidence="2">
    <location>
        <begin position="6"/>
        <end position="32"/>
    </location>
</feature>
<evidence type="ECO:0000259" key="2">
    <source>
        <dbReference type="Pfam" id="PF25491"/>
    </source>
</evidence>
<protein>
    <recommendedName>
        <fullName evidence="2">BCL-11A-like CCHC zinc finger domain-containing protein</fullName>
    </recommendedName>
</protein>
<gene>
    <name evidence="3" type="ORF">APZ42_026136</name>
</gene>
<feature type="compositionally biased region" description="Polar residues" evidence="1">
    <location>
        <begin position="176"/>
        <end position="187"/>
    </location>
</feature>
<evidence type="ECO:0000313" key="4">
    <source>
        <dbReference type="Proteomes" id="UP000076858"/>
    </source>
</evidence>
<name>A0A164SGB0_9CRUS</name>
<dbReference type="STRING" id="35525.A0A164SGB0"/>
<evidence type="ECO:0000313" key="3">
    <source>
        <dbReference type="EMBL" id="KZS09599.1"/>
    </source>
</evidence>